<dbReference type="GeneID" id="26796603"/>
<proteinExistence type="predicted"/>
<dbReference type="KEGG" id="vg:26796603"/>
<accession>A0A0H4IN75</accession>
<protein>
    <submittedName>
        <fullName evidence="1">Uncharacterized protein</fullName>
    </submittedName>
</protein>
<name>A0A0H4IN75_9CAUD</name>
<organism evidence="1 2">
    <name type="scientific">Pseudoalteromonas phage H101</name>
    <dbReference type="NCBI Taxonomy" id="1654919"/>
    <lineage>
        <taxon>Viruses</taxon>
        <taxon>Duplodnaviria</taxon>
        <taxon>Heunggongvirae</taxon>
        <taxon>Uroviricota</taxon>
        <taxon>Caudoviricetes</taxon>
        <taxon>Shandongvirus</taxon>
        <taxon>Shandongvirus H101</taxon>
    </lineage>
</organism>
<dbReference type="RefSeq" id="YP_009225542.1">
    <property type="nucleotide sequence ID" value="NC_029094.1"/>
</dbReference>
<keyword evidence="2" id="KW-1185">Reference proteome</keyword>
<reference evidence="1 2" key="1">
    <citation type="submission" date="2015-05" db="EMBL/GenBank/DDBJ databases">
        <authorList>
            <person name="Wang D.B."/>
            <person name="Wang M."/>
        </authorList>
    </citation>
    <scope>NUCLEOTIDE SEQUENCE [LARGE SCALE GENOMIC DNA]</scope>
</reference>
<dbReference type="EMBL" id="KR534323">
    <property type="protein sequence ID" value="AKO61009.1"/>
    <property type="molecule type" value="Genomic_DNA"/>
</dbReference>
<evidence type="ECO:0000313" key="2">
    <source>
        <dbReference type="Proteomes" id="UP000202763"/>
    </source>
</evidence>
<dbReference type="Proteomes" id="UP000202763">
    <property type="component" value="Segment"/>
</dbReference>
<evidence type="ECO:0000313" key="1">
    <source>
        <dbReference type="EMBL" id="AKO61009.1"/>
    </source>
</evidence>
<sequence length="59" mass="6893">MLLGGRIYGVYNPTTKKFWCTHGAWEGDIKIIDDNTCILFKEVVTYEVIDEIPEDYNYT</sequence>